<evidence type="ECO:0000256" key="1">
    <source>
        <dbReference type="SAM" id="MobiDB-lite"/>
    </source>
</evidence>
<keyword evidence="2" id="KW-0812">Transmembrane</keyword>
<feature type="transmembrane region" description="Helical" evidence="2">
    <location>
        <begin position="126"/>
        <end position="152"/>
    </location>
</feature>
<evidence type="ECO:0000313" key="4">
    <source>
        <dbReference type="EMBL" id="KAK0419322.1"/>
    </source>
</evidence>
<keyword evidence="5" id="KW-1185">Reference proteome</keyword>
<dbReference type="EMBL" id="JAUCMV010000002">
    <property type="protein sequence ID" value="KAK0419322.1"/>
    <property type="molecule type" value="Genomic_DNA"/>
</dbReference>
<sequence length="191" mass="20648">MKSRLLSLLLLCSVVAATSGLYANETIVVQKPNFAVATRPESFPVAIYYDFQKEIVGSEAYCHPKSTTLSHSTPATPSPPSPATPSLSKPIVASPQKSSRFVCFTRCLKNIAQRLKLAIKNCPNRIALGFFAGIGAVIGVNLAVLTMLVCFFPDEVEEGIIFLLFGKLVSDEVPSVQLQDMVPPEENEADC</sequence>
<evidence type="ECO:0008006" key="6">
    <source>
        <dbReference type="Google" id="ProtNLM"/>
    </source>
</evidence>
<name>A0AA39IA87_9BILA</name>
<dbReference type="Proteomes" id="UP001175271">
    <property type="component" value="Unassembled WGS sequence"/>
</dbReference>
<keyword evidence="2" id="KW-0472">Membrane</keyword>
<feature type="region of interest" description="Disordered" evidence="1">
    <location>
        <begin position="67"/>
        <end position="90"/>
    </location>
</feature>
<gene>
    <name evidence="4" type="ORF">QR680_014083</name>
</gene>
<keyword evidence="2" id="KW-1133">Transmembrane helix</keyword>
<evidence type="ECO:0000313" key="5">
    <source>
        <dbReference type="Proteomes" id="UP001175271"/>
    </source>
</evidence>
<comment type="caution">
    <text evidence="4">The sequence shown here is derived from an EMBL/GenBank/DDBJ whole genome shotgun (WGS) entry which is preliminary data.</text>
</comment>
<dbReference type="AlphaFoldDB" id="A0AA39IA87"/>
<feature type="chain" id="PRO_5041376135" description="Nematode cuticle collagen N-terminal domain-containing protein" evidence="3">
    <location>
        <begin position="21"/>
        <end position="191"/>
    </location>
</feature>
<proteinExistence type="predicted"/>
<organism evidence="4 5">
    <name type="scientific">Steinernema hermaphroditum</name>
    <dbReference type="NCBI Taxonomy" id="289476"/>
    <lineage>
        <taxon>Eukaryota</taxon>
        <taxon>Metazoa</taxon>
        <taxon>Ecdysozoa</taxon>
        <taxon>Nematoda</taxon>
        <taxon>Chromadorea</taxon>
        <taxon>Rhabditida</taxon>
        <taxon>Tylenchina</taxon>
        <taxon>Panagrolaimomorpha</taxon>
        <taxon>Strongyloidoidea</taxon>
        <taxon>Steinernematidae</taxon>
        <taxon>Steinernema</taxon>
    </lineage>
</organism>
<evidence type="ECO:0000256" key="3">
    <source>
        <dbReference type="SAM" id="SignalP"/>
    </source>
</evidence>
<reference evidence="4" key="1">
    <citation type="submission" date="2023-06" db="EMBL/GenBank/DDBJ databases">
        <title>Genomic analysis of the entomopathogenic nematode Steinernema hermaphroditum.</title>
        <authorList>
            <person name="Schwarz E.M."/>
            <person name="Heppert J.K."/>
            <person name="Baniya A."/>
            <person name="Schwartz H.T."/>
            <person name="Tan C.-H."/>
            <person name="Antoshechkin I."/>
            <person name="Sternberg P.W."/>
            <person name="Goodrich-Blair H."/>
            <person name="Dillman A.R."/>
        </authorList>
    </citation>
    <scope>NUCLEOTIDE SEQUENCE</scope>
    <source>
        <strain evidence="4">PS9179</strain>
        <tissue evidence="4">Whole animal</tissue>
    </source>
</reference>
<accession>A0AA39IA87</accession>
<feature type="signal peptide" evidence="3">
    <location>
        <begin position="1"/>
        <end position="20"/>
    </location>
</feature>
<protein>
    <recommendedName>
        <fullName evidence="6">Nematode cuticle collagen N-terminal domain-containing protein</fullName>
    </recommendedName>
</protein>
<keyword evidence="3" id="KW-0732">Signal</keyword>
<evidence type="ECO:0000256" key="2">
    <source>
        <dbReference type="SAM" id="Phobius"/>
    </source>
</evidence>